<comment type="caution">
    <text evidence="2">The sequence shown here is derived from an EMBL/GenBank/DDBJ whole genome shotgun (WGS) entry which is preliminary data.</text>
</comment>
<protein>
    <submittedName>
        <fullName evidence="2">Uncharacterized protein</fullName>
    </submittedName>
</protein>
<keyword evidence="3" id="KW-1185">Reference proteome</keyword>
<dbReference type="Proteomes" id="UP000324222">
    <property type="component" value="Unassembled WGS sequence"/>
</dbReference>
<dbReference type="AlphaFoldDB" id="A0A5B7K8S1"/>
<dbReference type="EMBL" id="VSRR010153098">
    <property type="protein sequence ID" value="MPD06812.1"/>
    <property type="molecule type" value="Genomic_DNA"/>
</dbReference>
<feature type="compositionally biased region" description="Polar residues" evidence="1">
    <location>
        <begin position="33"/>
        <end position="46"/>
    </location>
</feature>
<feature type="region of interest" description="Disordered" evidence="1">
    <location>
        <begin position="33"/>
        <end position="53"/>
    </location>
</feature>
<reference evidence="2 3" key="1">
    <citation type="submission" date="2019-05" db="EMBL/GenBank/DDBJ databases">
        <title>Another draft genome of Portunus trituberculatus and its Hox gene families provides insights of decapod evolution.</title>
        <authorList>
            <person name="Jeong J.-H."/>
            <person name="Song I."/>
            <person name="Kim S."/>
            <person name="Choi T."/>
            <person name="Kim D."/>
            <person name="Ryu S."/>
            <person name="Kim W."/>
        </authorList>
    </citation>
    <scope>NUCLEOTIDE SEQUENCE [LARGE SCALE GENOMIC DNA]</scope>
    <source>
        <tissue evidence="2">Muscle</tissue>
    </source>
</reference>
<proteinExistence type="predicted"/>
<gene>
    <name evidence="2" type="ORF">E2C01_102640</name>
</gene>
<evidence type="ECO:0000313" key="2">
    <source>
        <dbReference type="EMBL" id="MPD06812.1"/>
    </source>
</evidence>
<accession>A0A5B7K8S1</accession>
<sequence length="53" mass="5734">MGIHHCPHHHSPVSLSGSCSGCFMLVNGIQTSSKTRWPTSSSTRVPQPSLHHT</sequence>
<evidence type="ECO:0000256" key="1">
    <source>
        <dbReference type="SAM" id="MobiDB-lite"/>
    </source>
</evidence>
<organism evidence="2 3">
    <name type="scientific">Portunus trituberculatus</name>
    <name type="common">Swimming crab</name>
    <name type="synonym">Neptunus trituberculatus</name>
    <dbReference type="NCBI Taxonomy" id="210409"/>
    <lineage>
        <taxon>Eukaryota</taxon>
        <taxon>Metazoa</taxon>
        <taxon>Ecdysozoa</taxon>
        <taxon>Arthropoda</taxon>
        <taxon>Crustacea</taxon>
        <taxon>Multicrustacea</taxon>
        <taxon>Malacostraca</taxon>
        <taxon>Eumalacostraca</taxon>
        <taxon>Eucarida</taxon>
        <taxon>Decapoda</taxon>
        <taxon>Pleocyemata</taxon>
        <taxon>Brachyura</taxon>
        <taxon>Eubrachyura</taxon>
        <taxon>Portunoidea</taxon>
        <taxon>Portunidae</taxon>
        <taxon>Portuninae</taxon>
        <taxon>Portunus</taxon>
    </lineage>
</organism>
<name>A0A5B7K8S1_PORTR</name>
<evidence type="ECO:0000313" key="3">
    <source>
        <dbReference type="Proteomes" id="UP000324222"/>
    </source>
</evidence>